<organism evidence="1 2">
    <name type="scientific">Aquabacterium lacunae</name>
    <dbReference type="NCBI Taxonomy" id="2528630"/>
    <lineage>
        <taxon>Bacteria</taxon>
        <taxon>Pseudomonadati</taxon>
        <taxon>Pseudomonadota</taxon>
        <taxon>Betaproteobacteria</taxon>
        <taxon>Burkholderiales</taxon>
        <taxon>Aquabacterium</taxon>
    </lineage>
</organism>
<dbReference type="OrthoDB" id="9154310at2"/>
<sequence length="202" mass="22271">MPRLPSRVARPTSLCGLMGALGLLLTLGGCSPALDWRTLNPTEAPGLSMAFPCKPDMLSRPQALASLGQRAVQLTQWQCEADGIRWSLMRAQADTPEMRLQLLKALREGLGRNMSPPEGQEARLKRVADLKHPAGRTPHPDEGQYLIEGQLPRIDAPPAPMHAVLWQFSKGMDVYQLGAWHPTLRPDDPRLAPFAEGVNFRD</sequence>
<evidence type="ECO:0000313" key="1">
    <source>
        <dbReference type="EMBL" id="TBO30202.1"/>
    </source>
</evidence>
<name>A0A4Q9GXW7_9BURK</name>
<accession>A0A4Q9GXW7</accession>
<dbReference type="Proteomes" id="UP000292120">
    <property type="component" value="Unassembled WGS sequence"/>
</dbReference>
<dbReference type="EMBL" id="SIXI01000004">
    <property type="protein sequence ID" value="TBO30202.1"/>
    <property type="molecule type" value="Genomic_DNA"/>
</dbReference>
<dbReference type="RefSeq" id="WP_130968195.1">
    <property type="nucleotide sequence ID" value="NZ_SIXI01000004.1"/>
</dbReference>
<reference evidence="1 2" key="1">
    <citation type="submission" date="2019-02" db="EMBL/GenBank/DDBJ databases">
        <title>Aquabacterium sp. strain KMB7.</title>
        <authorList>
            <person name="Chen W.-M."/>
        </authorList>
    </citation>
    <scope>NUCLEOTIDE SEQUENCE [LARGE SCALE GENOMIC DNA]</scope>
    <source>
        <strain evidence="1 2">KMB7</strain>
    </source>
</reference>
<proteinExistence type="predicted"/>
<comment type="caution">
    <text evidence="1">The sequence shown here is derived from an EMBL/GenBank/DDBJ whole genome shotgun (WGS) entry which is preliminary data.</text>
</comment>
<gene>
    <name evidence="1" type="ORF">EYS42_10915</name>
</gene>
<protein>
    <submittedName>
        <fullName evidence="1">Uncharacterized protein</fullName>
    </submittedName>
</protein>
<dbReference type="PROSITE" id="PS51257">
    <property type="entry name" value="PROKAR_LIPOPROTEIN"/>
    <property type="match status" value="1"/>
</dbReference>
<dbReference type="AlphaFoldDB" id="A0A4Q9GXW7"/>
<keyword evidence="2" id="KW-1185">Reference proteome</keyword>
<evidence type="ECO:0000313" key="2">
    <source>
        <dbReference type="Proteomes" id="UP000292120"/>
    </source>
</evidence>